<dbReference type="Proteomes" id="UP000003438">
    <property type="component" value="Unassembled WGS sequence"/>
</dbReference>
<protein>
    <submittedName>
        <fullName evidence="1">Uncharacterized protein</fullName>
    </submittedName>
</protein>
<dbReference type="EMBL" id="ACBY02000054">
    <property type="protein sequence ID" value="EFB74867.1"/>
    <property type="molecule type" value="Genomic_DNA"/>
</dbReference>
<name>D1PR20_9FIRM</name>
<proteinExistence type="predicted"/>
<reference evidence="1" key="1">
    <citation type="submission" date="2009-12" db="EMBL/GenBank/DDBJ databases">
        <authorList>
            <person name="Weinstock G."/>
            <person name="Sodergren E."/>
            <person name="Clifton S."/>
            <person name="Fulton L."/>
            <person name="Fulton B."/>
            <person name="Courtney L."/>
            <person name="Fronick C."/>
            <person name="Harrison M."/>
            <person name="Strong C."/>
            <person name="Farmer C."/>
            <person name="Delahaunty K."/>
            <person name="Markovic C."/>
            <person name="Hall O."/>
            <person name="Minx P."/>
            <person name="Tomlinson C."/>
            <person name="Mitreva M."/>
            <person name="Nelson J."/>
            <person name="Hou S."/>
            <person name="Wollam A."/>
            <person name="Pepin K.H."/>
            <person name="Johnson M."/>
            <person name="Bhonagiri V."/>
            <person name="Nash W.E."/>
            <person name="Warren W."/>
            <person name="Chinwalla A."/>
            <person name="Mardis E.R."/>
            <person name="Wilson R.K."/>
        </authorList>
    </citation>
    <scope>NUCLEOTIDE SEQUENCE [LARGE SCALE GENOMIC DNA]</scope>
    <source>
        <strain evidence="1">DSM 15176</strain>
    </source>
</reference>
<dbReference type="STRING" id="411471.SUBVAR_06847"/>
<dbReference type="HOGENOM" id="CLU_139029_0_0_9"/>
<accession>D1PR20</accession>
<dbReference type="AlphaFoldDB" id="D1PR20"/>
<keyword evidence="2" id="KW-1185">Reference proteome</keyword>
<evidence type="ECO:0000313" key="2">
    <source>
        <dbReference type="Proteomes" id="UP000003438"/>
    </source>
</evidence>
<evidence type="ECO:0000313" key="1">
    <source>
        <dbReference type="EMBL" id="EFB74867.1"/>
    </source>
</evidence>
<sequence length="162" mass="18613">MNWIANESMKKLLRQCGDGQLNIPSVKVSALRKLLFPPFKAVRDCVILSEMPAEELDAAFDRAMEICFDKTDYEACNTETRIDCFFEEALSQKQGFEIALLALKTWALQLKCMQPEARFCMILACDEDHTEIRFHKLRESESRWVGGDINQYTDGAIGYFIL</sequence>
<dbReference type="OrthoDB" id="1953806at2"/>
<dbReference type="RefSeq" id="WP_007048198.1">
    <property type="nucleotide sequence ID" value="NZ_GG704770.1"/>
</dbReference>
<comment type="caution">
    <text evidence="1">The sequence shown here is derived from an EMBL/GenBank/DDBJ whole genome shotgun (WGS) entry which is preliminary data.</text>
</comment>
<gene>
    <name evidence="1" type="ORF">SUBVAR_06847</name>
</gene>
<organism evidence="1 2">
    <name type="scientific">Subdoligranulum variabile DSM 15176</name>
    <dbReference type="NCBI Taxonomy" id="411471"/>
    <lineage>
        <taxon>Bacteria</taxon>
        <taxon>Bacillati</taxon>
        <taxon>Bacillota</taxon>
        <taxon>Clostridia</taxon>
        <taxon>Eubacteriales</taxon>
        <taxon>Oscillospiraceae</taxon>
        <taxon>Subdoligranulum</taxon>
    </lineage>
</organism>